<proteinExistence type="predicted"/>
<evidence type="ECO:0000256" key="1">
    <source>
        <dbReference type="SAM" id="MobiDB-lite"/>
    </source>
</evidence>
<accession>A0A267GVN1</accession>
<comment type="caution">
    <text evidence="2">The sequence shown here is derived from an EMBL/GenBank/DDBJ whole genome shotgun (WGS) entry which is preliminary data.</text>
</comment>
<feature type="compositionally biased region" description="Low complexity" evidence="1">
    <location>
        <begin position="115"/>
        <end position="127"/>
    </location>
</feature>
<evidence type="ECO:0000313" key="3">
    <source>
        <dbReference type="Proteomes" id="UP000215902"/>
    </source>
</evidence>
<feature type="region of interest" description="Disordered" evidence="1">
    <location>
        <begin position="386"/>
        <end position="422"/>
    </location>
</feature>
<name>A0A267GVN1_9PLAT</name>
<sequence length="422" mass="46220">RRSGMADVLSPHSSLLPPGNSFSPLTLFESTITNAQMLVESMAERELFSALKIIGNLHTHVVHSMEPRYCRAFDRSDRLAELEAAGLVASVSGQQQHQQQQPPPSQHQQLHRESTAASSLSGGANASTKEEKASVLGDMGASSVLGAALGAIKVEGDDYEADEEEEDDCIITEELNDDSLSAGFPYAKIPRLDLSADYSGAGVSGFGSGGGGGGGGSGGDVPPECKTIMRRAYKMLKGNGPHLFDFSMPFSAEPNQQVAAMVMAKAKEMAEGKGWPDDVWQRIPCRGRILYMFSDFALKARCKFKQLKLNRRQKSFELVATSLSSDELEKFRVILTRDYTSSDEECGSGGSDQLRVRELAWESDEVKRLKRQLDQVYMDNCATTKQKQQLGRCIRDPLRSRSQRPPPDGAPNWALKPPMRKN</sequence>
<feature type="region of interest" description="Disordered" evidence="1">
    <location>
        <begin position="90"/>
        <end position="134"/>
    </location>
</feature>
<keyword evidence="3" id="KW-1185">Reference proteome</keyword>
<feature type="non-terminal residue" evidence="2">
    <location>
        <position position="1"/>
    </location>
</feature>
<protein>
    <submittedName>
        <fullName evidence="2">Uncharacterized protein</fullName>
    </submittedName>
</protein>
<reference evidence="2 3" key="1">
    <citation type="submission" date="2017-06" db="EMBL/GenBank/DDBJ databases">
        <title>A platform for efficient transgenesis in Macrostomum lignano, a flatworm model organism for stem cell research.</title>
        <authorList>
            <person name="Berezikov E."/>
        </authorList>
    </citation>
    <scope>NUCLEOTIDE SEQUENCE [LARGE SCALE GENOMIC DNA]</scope>
    <source>
        <strain evidence="2">DV1</strain>
        <tissue evidence="2">Whole organism</tissue>
    </source>
</reference>
<organism evidence="2 3">
    <name type="scientific">Macrostomum lignano</name>
    <dbReference type="NCBI Taxonomy" id="282301"/>
    <lineage>
        <taxon>Eukaryota</taxon>
        <taxon>Metazoa</taxon>
        <taxon>Spiralia</taxon>
        <taxon>Lophotrochozoa</taxon>
        <taxon>Platyhelminthes</taxon>
        <taxon>Rhabditophora</taxon>
        <taxon>Macrostomorpha</taxon>
        <taxon>Macrostomida</taxon>
        <taxon>Macrostomidae</taxon>
        <taxon>Macrostomum</taxon>
    </lineage>
</organism>
<gene>
    <name evidence="2" type="ORF">BOX15_Mlig011614g1</name>
</gene>
<evidence type="ECO:0000313" key="2">
    <source>
        <dbReference type="EMBL" id="PAA90078.1"/>
    </source>
</evidence>
<dbReference type="EMBL" id="NIVC01000127">
    <property type="protein sequence ID" value="PAA90078.1"/>
    <property type="molecule type" value="Genomic_DNA"/>
</dbReference>
<dbReference type="Proteomes" id="UP000215902">
    <property type="component" value="Unassembled WGS sequence"/>
</dbReference>
<dbReference type="AlphaFoldDB" id="A0A267GVN1"/>